<feature type="transmembrane region" description="Helical" evidence="1">
    <location>
        <begin position="143"/>
        <end position="167"/>
    </location>
</feature>
<feature type="transmembrane region" description="Helical" evidence="1">
    <location>
        <begin position="67"/>
        <end position="89"/>
    </location>
</feature>
<proteinExistence type="predicted"/>
<sequence>MNTHKRIQTLSIAALLIAVGTVIPLFMPKIIIGPMSFTLASHVAVMIALFISPAVAIAVSLGTTLGFMIAGFPFVVVMRALSHVIWALAGAMYIKKNPDIFETPLKAIRFNLAIALLHAIGEMIVVVPFYFGAGMDVQTFSYMVFGLVGLGTLVHSAVDFVITLVVWKALSQNASIAKIANVKKVYLIKNA</sequence>
<reference evidence="2 3" key="1">
    <citation type="submission" date="2019-03" db="EMBL/GenBank/DDBJ databases">
        <title>Genomic Encyclopedia of Type Strains, Phase IV (KMG-IV): sequencing the most valuable type-strain genomes for metagenomic binning, comparative biology and taxonomic classification.</title>
        <authorList>
            <person name="Goeker M."/>
        </authorList>
    </citation>
    <scope>NUCLEOTIDE SEQUENCE [LARGE SCALE GENOMIC DNA]</scope>
    <source>
        <strain evidence="2 3">DSM 29487</strain>
    </source>
</reference>
<name>A0A4R3Z0V1_9FIRM</name>
<dbReference type="Proteomes" id="UP000295515">
    <property type="component" value="Unassembled WGS sequence"/>
</dbReference>
<keyword evidence="1" id="KW-0812">Transmembrane</keyword>
<dbReference type="RefSeq" id="WP_066451085.1">
    <property type="nucleotide sequence ID" value="NZ_JANKBF010000007.1"/>
</dbReference>
<protein>
    <submittedName>
        <fullName evidence="2">Niacin transporter</fullName>
    </submittedName>
</protein>
<feature type="transmembrane region" description="Helical" evidence="1">
    <location>
        <begin position="6"/>
        <end position="27"/>
    </location>
</feature>
<keyword evidence="3" id="KW-1185">Reference proteome</keyword>
<evidence type="ECO:0000256" key="1">
    <source>
        <dbReference type="SAM" id="Phobius"/>
    </source>
</evidence>
<evidence type="ECO:0000313" key="3">
    <source>
        <dbReference type="Proteomes" id="UP000295515"/>
    </source>
</evidence>
<accession>A0A4R3Z0V1</accession>
<keyword evidence="1" id="KW-0472">Membrane</keyword>
<feature type="transmembrane region" description="Helical" evidence="1">
    <location>
        <begin position="39"/>
        <end position="61"/>
    </location>
</feature>
<dbReference type="EMBL" id="SMCQ01000012">
    <property type="protein sequence ID" value="TCV98586.1"/>
    <property type="molecule type" value="Genomic_DNA"/>
</dbReference>
<dbReference type="GeneID" id="98915637"/>
<keyword evidence="1" id="KW-1133">Transmembrane helix</keyword>
<gene>
    <name evidence="2" type="ORF">EDD60_11282</name>
</gene>
<organism evidence="2 3">
    <name type="scientific">Longibaculum muris</name>
    <dbReference type="NCBI Taxonomy" id="1796628"/>
    <lineage>
        <taxon>Bacteria</taxon>
        <taxon>Bacillati</taxon>
        <taxon>Bacillota</taxon>
        <taxon>Erysipelotrichia</taxon>
        <taxon>Erysipelotrichales</taxon>
        <taxon>Coprobacillaceae</taxon>
        <taxon>Longibaculum</taxon>
    </lineage>
</organism>
<evidence type="ECO:0000313" key="2">
    <source>
        <dbReference type="EMBL" id="TCV98586.1"/>
    </source>
</evidence>
<feature type="transmembrane region" description="Helical" evidence="1">
    <location>
        <begin position="110"/>
        <end position="131"/>
    </location>
</feature>
<dbReference type="AlphaFoldDB" id="A0A4R3Z0V1"/>
<comment type="caution">
    <text evidence="2">The sequence shown here is derived from an EMBL/GenBank/DDBJ whole genome shotgun (WGS) entry which is preliminary data.</text>
</comment>